<dbReference type="AlphaFoldDB" id="A0AAN5CW17"/>
<sequence>MHTERESAILHRKSLFLYFGGTSSYPCEWNSASNVIRSSSGVWPGVWLAIFAHARCSSPLISRKFAANMRSYRVFISIPLMKSWSHCGYFVMSHSSSTVSSLCFVSHSSTSLMMRPSTLGISRGSLPLNSLP</sequence>
<organism evidence="1 2">
    <name type="scientific">Pristionchus mayeri</name>
    <dbReference type="NCBI Taxonomy" id="1317129"/>
    <lineage>
        <taxon>Eukaryota</taxon>
        <taxon>Metazoa</taxon>
        <taxon>Ecdysozoa</taxon>
        <taxon>Nematoda</taxon>
        <taxon>Chromadorea</taxon>
        <taxon>Rhabditida</taxon>
        <taxon>Rhabditina</taxon>
        <taxon>Diplogasteromorpha</taxon>
        <taxon>Diplogasteroidea</taxon>
        <taxon>Neodiplogasteridae</taxon>
        <taxon>Pristionchus</taxon>
    </lineage>
</organism>
<protein>
    <submittedName>
        <fullName evidence="1">Uncharacterized protein</fullName>
    </submittedName>
</protein>
<name>A0AAN5CW17_9BILA</name>
<gene>
    <name evidence="1" type="ORF">PMAYCL1PPCAC_21444</name>
</gene>
<proteinExistence type="predicted"/>
<accession>A0AAN5CW17</accession>
<evidence type="ECO:0000313" key="1">
    <source>
        <dbReference type="EMBL" id="GMR51249.1"/>
    </source>
</evidence>
<evidence type="ECO:0000313" key="2">
    <source>
        <dbReference type="Proteomes" id="UP001328107"/>
    </source>
</evidence>
<comment type="caution">
    <text evidence="1">The sequence shown here is derived from an EMBL/GenBank/DDBJ whole genome shotgun (WGS) entry which is preliminary data.</text>
</comment>
<dbReference type="EMBL" id="BTRK01000005">
    <property type="protein sequence ID" value="GMR51249.1"/>
    <property type="molecule type" value="Genomic_DNA"/>
</dbReference>
<keyword evidence="2" id="KW-1185">Reference proteome</keyword>
<reference evidence="2" key="1">
    <citation type="submission" date="2022-10" db="EMBL/GenBank/DDBJ databases">
        <title>Genome assembly of Pristionchus species.</title>
        <authorList>
            <person name="Yoshida K."/>
            <person name="Sommer R.J."/>
        </authorList>
    </citation>
    <scope>NUCLEOTIDE SEQUENCE [LARGE SCALE GENOMIC DNA]</scope>
    <source>
        <strain evidence="2">RS5460</strain>
    </source>
</reference>
<dbReference type="Proteomes" id="UP001328107">
    <property type="component" value="Unassembled WGS sequence"/>
</dbReference>